<dbReference type="GO" id="GO:0005829">
    <property type="term" value="C:cytosol"/>
    <property type="evidence" value="ECO:0007669"/>
    <property type="project" value="TreeGrafter"/>
</dbReference>
<evidence type="ECO:0000256" key="6">
    <source>
        <dbReference type="ARBA" id="ARBA00023146"/>
    </source>
</evidence>
<comment type="caution">
    <text evidence="10">The sequence shown here is derived from an EMBL/GenBank/DDBJ whole genome shotgun (WGS) entry which is preliminary data.</text>
</comment>
<dbReference type="Gene3D" id="3.40.50.620">
    <property type="entry name" value="HUPs"/>
    <property type="match status" value="1"/>
</dbReference>
<dbReference type="InterPro" id="IPR002306">
    <property type="entry name" value="Trp-tRNA-ligase"/>
</dbReference>
<dbReference type="Proteomes" id="UP001290462">
    <property type="component" value="Unassembled WGS sequence"/>
</dbReference>
<accession>A0AAW9K864</accession>
<sequence length="333" mass="36937">METIFSGIQPSGIPTIGNYIGAMKQFIALQENYDCYYCIVDEHAITVPQDRIKLREQIRGLTALYLAVGLDPAKSTIFIQSEVPAHTQAAWIVQCNISLGELERMTQFKDKSAKSNRAGVSAGLLTYPPLMVADIILYQSNFVPVGEDQKQHLELTRDFVDRFNNKYGNGNQVLTLPEVKIPKFGGRIMSLQEPTKKMSKSDDNQKGFISMLDDPASIRKKIKSAVTDSSGVIEFDVENKPGISNLLTIYSAFSGETIESITPRYEGVGYGKFKEDLAEAVIAVMEPIQERYYALLKSDELDEILDAGAKHANAVANKTLKKMQNAVGLGRKR</sequence>
<proteinExistence type="inferred from homology"/>
<dbReference type="RefSeq" id="WP_010050716.1">
    <property type="nucleotide sequence ID" value="NZ_CAJGUR010000058.1"/>
</dbReference>
<dbReference type="InterPro" id="IPR024109">
    <property type="entry name" value="Trp-tRNA-ligase_bac-type"/>
</dbReference>
<dbReference type="SUPFAM" id="SSF52374">
    <property type="entry name" value="Nucleotidylyl transferase"/>
    <property type="match status" value="1"/>
</dbReference>
<dbReference type="InterPro" id="IPR002305">
    <property type="entry name" value="aa-tRNA-synth_Ic"/>
</dbReference>
<feature type="binding site" evidence="8">
    <location>
        <position position="188"/>
    </location>
    <ligand>
        <name>ATP</name>
        <dbReference type="ChEBI" id="CHEBI:30616"/>
    </ligand>
</feature>
<keyword evidence="3 8" id="KW-0547">Nucleotide-binding</keyword>
<feature type="binding site" evidence="8">
    <location>
        <begin position="17"/>
        <end position="18"/>
    </location>
    <ligand>
        <name>ATP</name>
        <dbReference type="ChEBI" id="CHEBI:30616"/>
    </ligand>
</feature>
<reference evidence="10" key="1">
    <citation type="submission" date="2023-08" db="EMBL/GenBank/DDBJ databases">
        <title>Genomic characterization of piscicolin 126 produced by Carnobacterium maltaromaticum CM22 strain isolated from salmon (Salmo salar).</title>
        <authorList>
            <person name="Gonzalez-Gragera E."/>
            <person name="Garcia-Lopez J.D."/>
            <person name="Teso-Perez C."/>
            <person name="Gimenez-Hernandez I."/>
            <person name="Peralta-Sanchez J.M."/>
            <person name="Valdivia E."/>
            <person name="Montalban-Lopez M."/>
            <person name="Martin-Platero A.M."/>
            <person name="Banos A."/>
            <person name="Martinez-Bueno M."/>
        </authorList>
    </citation>
    <scope>NUCLEOTIDE SEQUENCE</scope>
    <source>
        <strain evidence="10">CM22</strain>
    </source>
</reference>
<dbReference type="AlphaFoldDB" id="A0AAW9K864"/>
<feature type="short sequence motif" description="'HIGH' region" evidence="8">
    <location>
        <begin position="10"/>
        <end position="18"/>
    </location>
</feature>
<evidence type="ECO:0000256" key="2">
    <source>
        <dbReference type="ARBA" id="ARBA00022598"/>
    </source>
</evidence>
<evidence type="ECO:0000256" key="3">
    <source>
        <dbReference type="ARBA" id="ARBA00022741"/>
    </source>
</evidence>
<protein>
    <recommendedName>
        <fullName evidence="8">Tryptophan--tRNA ligase</fullName>
        <ecNumber evidence="8">6.1.1.2</ecNumber>
    </recommendedName>
    <alternativeName>
        <fullName evidence="8">Tryptophanyl-tRNA synthetase</fullName>
        <shortName evidence="8">TrpRS</shortName>
    </alternativeName>
</protein>
<gene>
    <name evidence="8 10" type="primary">trpS</name>
    <name evidence="10" type="ORF">RAK27_07325</name>
</gene>
<dbReference type="PROSITE" id="PS00178">
    <property type="entry name" value="AA_TRNA_LIGASE_I"/>
    <property type="match status" value="1"/>
</dbReference>
<dbReference type="GO" id="GO:0004830">
    <property type="term" value="F:tryptophan-tRNA ligase activity"/>
    <property type="evidence" value="ECO:0007669"/>
    <property type="project" value="UniProtKB-UniRule"/>
</dbReference>
<dbReference type="GeneID" id="83605488"/>
<evidence type="ECO:0000256" key="4">
    <source>
        <dbReference type="ARBA" id="ARBA00022840"/>
    </source>
</evidence>
<evidence type="ECO:0000313" key="10">
    <source>
        <dbReference type="EMBL" id="MDZ5758473.1"/>
    </source>
</evidence>
<feature type="binding site" evidence="8">
    <location>
        <begin position="146"/>
        <end position="148"/>
    </location>
    <ligand>
        <name>ATP</name>
        <dbReference type="ChEBI" id="CHEBI:30616"/>
    </ligand>
</feature>
<evidence type="ECO:0000256" key="7">
    <source>
        <dbReference type="ARBA" id="ARBA00049929"/>
    </source>
</evidence>
<dbReference type="NCBIfam" id="TIGR00233">
    <property type="entry name" value="trpS"/>
    <property type="match status" value="1"/>
</dbReference>
<evidence type="ECO:0000256" key="9">
    <source>
        <dbReference type="RuleBase" id="RU363036"/>
    </source>
</evidence>
<dbReference type="PRINTS" id="PR01039">
    <property type="entry name" value="TRNASYNTHTRP"/>
</dbReference>
<comment type="function">
    <text evidence="8">Catalyzes the attachment of tryptophan to tRNA(Trp).</text>
</comment>
<name>A0AAW9K864_CARML</name>
<organism evidence="10 11">
    <name type="scientific">Carnobacterium maltaromaticum</name>
    <name type="common">Carnobacterium piscicola</name>
    <dbReference type="NCBI Taxonomy" id="2751"/>
    <lineage>
        <taxon>Bacteria</taxon>
        <taxon>Bacillati</taxon>
        <taxon>Bacillota</taxon>
        <taxon>Bacilli</taxon>
        <taxon>Lactobacillales</taxon>
        <taxon>Carnobacteriaceae</taxon>
        <taxon>Carnobacterium</taxon>
    </lineage>
</organism>
<comment type="catalytic activity">
    <reaction evidence="7 8">
        <text>tRNA(Trp) + L-tryptophan + ATP = L-tryptophyl-tRNA(Trp) + AMP + diphosphate + H(+)</text>
        <dbReference type="Rhea" id="RHEA:24080"/>
        <dbReference type="Rhea" id="RHEA-COMP:9671"/>
        <dbReference type="Rhea" id="RHEA-COMP:9705"/>
        <dbReference type="ChEBI" id="CHEBI:15378"/>
        <dbReference type="ChEBI" id="CHEBI:30616"/>
        <dbReference type="ChEBI" id="CHEBI:33019"/>
        <dbReference type="ChEBI" id="CHEBI:57912"/>
        <dbReference type="ChEBI" id="CHEBI:78442"/>
        <dbReference type="ChEBI" id="CHEBI:78535"/>
        <dbReference type="ChEBI" id="CHEBI:456215"/>
        <dbReference type="EC" id="6.1.1.2"/>
    </reaction>
</comment>
<evidence type="ECO:0000256" key="8">
    <source>
        <dbReference type="HAMAP-Rule" id="MF_00140"/>
    </source>
</evidence>
<evidence type="ECO:0000256" key="1">
    <source>
        <dbReference type="ARBA" id="ARBA00005594"/>
    </source>
</evidence>
<dbReference type="InterPro" id="IPR014729">
    <property type="entry name" value="Rossmann-like_a/b/a_fold"/>
</dbReference>
<keyword evidence="4 8" id="KW-0067">ATP-binding</keyword>
<dbReference type="EMBL" id="JAVBVO010000003">
    <property type="protein sequence ID" value="MDZ5758473.1"/>
    <property type="molecule type" value="Genomic_DNA"/>
</dbReference>
<keyword evidence="2 8" id="KW-0436">Ligase</keyword>
<dbReference type="HAMAP" id="MF_00140_B">
    <property type="entry name" value="Trp_tRNA_synth_B"/>
    <property type="match status" value="1"/>
</dbReference>
<feature type="binding site" evidence="8">
    <location>
        <begin position="9"/>
        <end position="11"/>
    </location>
    <ligand>
        <name>ATP</name>
        <dbReference type="ChEBI" id="CHEBI:30616"/>
    </ligand>
</feature>
<comment type="subunit">
    <text evidence="8">Homodimer.</text>
</comment>
<dbReference type="EC" id="6.1.1.2" evidence="8"/>
<comment type="similarity">
    <text evidence="1 8 9">Belongs to the class-I aminoacyl-tRNA synthetase family.</text>
</comment>
<evidence type="ECO:0000313" key="11">
    <source>
        <dbReference type="Proteomes" id="UP001290462"/>
    </source>
</evidence>
<keyword evidence="6 8" id="KW-0030">Aminoacyl-tRNA synthetase</keyword>
<dbReference type="GO" id="GO:0006436">
    <property type="term" value="P:tryptophanyl-tRNA aminoacylation"/>
    <property type="evidence" value="ECO:0007669"/>
    <property type="project" value="UniProtKB-UniRule"/>
</dbReference>
<dbReference type="PANTHER" id="PTHR43766">
    <property type="entry name" value="TRYPTOPHAN--TRNA LIGASE, MITOCHONDRIAL"/>
    <property type="match status" value="1"/>
</dbReference>
<feature type="short sequence motif" description="'KMSKS' region" evidence="8">
    <location>
        <begin position="197"/>
        <end position="201"/>
    </location>
</feature>
<dbReference type="PANTHER" id="PTHR43766:SF1">
    <property type="entry name" value="TRYPTOPHAN--TRNA LIGASE, MITOCHONDRIAL"/>
    <property type="match status" value="1"/>
</dbReference>
<keyword evidence="5 8" id="KW-0648">Protein biosynthesis</keyword>
<dbReference type="CDD" id="cd00806">
    <property type="entry name" value="TrpRS_core"/>
    <property type="match status" value="1"/>
</dbReference>
<dbReference type="InterPro" id="IPR050203">
    <property type="entry name" value="Trp-tRNA_synthetase"/>
</dbReference>
<keyword evidence="8" id="KW-0963">Cytoplasm</keyword>
<feature type="binding site" evidence="8">
    <location>
        <begin position="197"/>
        <end position="201"/>
    </location>
    <ligand>
        <name>ATP</name>
        <dbReference type="ChEBI" id="CHEBI:30616"/>
    </ligand>
</feature>
<feature type="binding site" evidence="8">
    <location>
        <position position="134"/>
    </location>
    <ligand>
        <name>L-tryptophan</name>
        <dbReference type="ChEBI" id="CHEBI:57912"/>
    </ligand>
</feature>
<dbReference type="GO" id="GO:0005524">
    <property type="term" value="F:ATP binding"/>
    <property type="evidence" value="ECO:0007669"/>
    <property type="project" value="UniProtKB-UniRule"/>
</dbReference>
<dbReference type="Gene3D" id="1.10.240.10">
    <property type="entry name" value="Tyrosyl-Transfer RNA Synthetase"/>
    <property type="match status" value="1"/>
</dbReference>
<dbReference type="InterPro" id="IPR001412">
    <property type="entry name" value="aa-tRNA-synth_I_CS"/>
</dbReference>
<comment type="subcellular location">
    <subcellularLocation>
        <location evidence="8">Cytoplasm</location>
    </subcellularLocation>
</comment>
<dbReference type="FunFam" id="1.10.240.10:FF:000002">
    <property type="entry name" value="Tryptophan--tRNA ligase"/>
    <property type="match status" value="1"/>
</dbReference>
<dbReference type="Pfam" id="PF00579">
    <property type="entry name" value="tRNA-synt_1b"/>
    <property type="match status" value="1"/>
</dbReference>
<evidence type="ECO:0000256" key="5">
    <source>
        <dbReference type="ARBA" id="ARBA00022917"/>
    </source>
</evidence>